<keyword evidence="4" id="KW-0472">Membrane</keyword>
<dbReference type="CDD" id="cd11386">
    <property type="entry name" value="MCP_signal"/>
    <property type="match status" value="1"/>
</dbReference>
<dbReference type="Gene3D" id="6.10.340.10">
    <property type="match status" value="1"/>
</dbReference>
<evidence type="ECO:0000259" key="6">
    <source>
        <dbReference type="PROSITE" id="PS50885"/>
    </source>
</evidence>
<comment type="caution">
    <text evidence="7">The sequence shown here is derived from an EMBL/GenBank/DDBJ whole genome shotgun (WGS) entry which is preliminary data.</text>
</comment>
<dbReference type="PANTHER" id="PTHR43531">
    <property type="entry name" value="PROTEIN ICFG"/>
    <property type="match status" value="1"/>
</dbReference>
<comment type="similarity">
    <text evidence="2">Belongs to the methyl-accepting chemotaxis (MCP) protein family.</text>
</comment>
<dbReference type="PANTHER" id="PTHR43531:SF14">
    <property type="entry name" value="METHYL-ACCEPTING CHEMOTAXIS PROTEIN I-RELATED"/>
    <property type="match status" value="1"/>
</dbReference>
<dbReference type="InterPro" id="IPR024478">
    <property type="entry name" value="HlyB_4HB_MCP"/>
</dbReference>
<dbReference type="SMART" id="SM00283">
    <property type="entry name" value="MA"/>
    <property type="match status" value="1"/>
</dbReference>
<dbReference type="Pfam" id="PF12729">
    <property type="entry name" value="4HB_MCP_1"/>
    <property type="match status" value="1"/>
</dbReference>
<accession>A0ABV6IDY7</accession>
<dbReference type="PROSITE" id="PS50885">
    <property type="entry name" value="HAMP"/>
    <property type="match status" value="1"/>
</dbReference>
<feature type="domain" description="HAMP" evidence="6">
    <location>
        <begin position="205"/>
        <end position="257"/>
    </location>
</feature>
<evidence type="ECO:0000313" key="7">
    <source>
        <dbReference type="EMBL" id="MFC0349887.1"/>
    </source>
</evidence>
<name>A0ABV6IDY7_9BURK</name>
<evidence type="ECO:0000313" key="8">
    <source>
        <dbReference type="Proteomes" id="UP001589844"/>
    </source>
</evidence>
<feature type="transmembrane region" description="Helical" evidence="4">
    <location>
        <begin position="180"/>
        <end position="203"/>
    </location>
</feature>
<dbReference type="PRINTS" id="PR00260">
    <property type="entry name" value="CHEMTRNSDUCR"/>
</dbReference>
<reference evidence="7 8" key="1">
    <citation type="submission" date="2024-09" db="EMBL/GenBank/DDBJ databases">
        <authorList>
            <person name="Sun Q."/>
            <person name="Mori K."/>
        </authorList>
    </citation>
    <scope>NUCLEOTIDE SEQUENCE [LARGE SCALE GENOMIC DNA]</scope>
    <source>
        <strain evidence="7 8">CCM 8677</strain>
    </source>
</reference>
<evidence type="ECO:0000256" key="1">
    <source>
        <dbReference type="ARBA" id="ARBA00022481"/>
    </source>
</evidence>
<protein>
    <submittedName>
        <fullName evidence="7">Methyl-accepting chemotaxis protein</fullName>
    </submittedName>
</protein>
<dbReference type="CDD" id="cd06225">
    <property type="entry name" value="HAMP"/>
    <property type="match status" value="1"/>
</dbReference>
<dbReference type="RefSeq" id="WP_390211721.1">
    <property type="nucleotide sequence ID" value="NZ_JBHLXJ010000009.1"/>
</dbReference>
<evidence type="ECO:0000256" key="2">
    <source>
        <dbReference type="ARBA" id="ARBA00029447"/>
    </source>
</evidence>
<dbReference type="Gene3D" id="1.10.287.950">
    <property type="entry name" value="Methyl-accepting chemotaxis protein"/>
    <property type="match status" value="1"/>
</dbReference>
<evidence type="ECO:0000256" key="3">
    <source>
        <dbReference type="PROSITE-ProRule" id="PRU00284"/>
    </source>
</evidence>
<dbReference type="SMART" id="SM00304">
    <property type="entry name" value="HAMP"/>
    <property type="match status" value="1"/>
</dbReference>
<keyword evidence="8" id="KW-1185">Reference proteome</keyword>
<keyword evidence="1" id="KW-0488">Methylation</keyword>
<keyword evidence="4" id="KW-0812">Transmembrane</keyword>
<proteinExistence type="inferred from homology"/>
<evidence type="ECO:0000259" key="5">
    <source>
        <dbReference type="PROSITE" id="PS50111"/>
    </source>
</evidence>
<dbReference type="Pfam" id="PF00015">
    <property type="entry name" value="MCPsignal"/>
    <property type="match status" value="1"/>
</dbReference>
<dbReference type="EMBL" id="JBHLXJ010000009">
    <property type="protein sequence ID" value="MFC0349887.1"/>
    <property type="molecule type" value="Genomic_DNA"/>
</dbReference>
<gene>
    <name evidence="7" type="ORF">ACFFJH_08715</name>
</gene>
<dbReference type="InterPro" id="IPR051310">
    <property type="entry name" value="MCP_chemotaxis"/>
</dbReference>
<dbReference type="Proteomes" id="UP001589844">
    <property type="component" value="Unassembled WGS sequence"/>
</dbReference>
<dbReference type="PROSITE" id="PS50111">
    <property type="entry name" value="CHEMOTAXIS_TRANSDUC_2"/>
    <property type="match status" value="1"/>
</dbReference>
<feature type="transmembrane region" description="Helical" evidence="4">
    <location>
        <begin position="6"/>
        <end position="27"/>
    </location>
</feature>
<dbReference type="Pfam" id="PF00672">
    <property type="entry name" value="HAMP"/>
    <property type="match status" value="1"/>
</dbReference>
<keyword evidence="3" id="KW-0807">Transducer</keyword>
<keyword evidence="4" id="KW-1133">Transmembrane helix</keyword>
<dbReference type="InterPro" id="IPR004089">
    <property type="entry name" value="MCPsignal_dom"/>
</dbReference>
<evidence type="ECO:0000256" key="4">
    <source>
        <dbReference type="SAM" id="Phobius"/>
    </source>
</evidence>
<sequence length="524" mass="56390">MKIVHKLFIAPTIAMTFLIIIGVMAYLSMQQQDRRLQDLKENTFEGFRIISTQTIALGQVNAEIYANIAIMASMDEAAITKLTKGIEQKTSTITNDLQKLRTNPSAKQTVERILPILAKYKTAVLSAIDLASMDPNTGIASMQTATKEFKALRSELDSSLQRLESETSTMIATSKASNQTMLWIIGTCLLAACLAQIISSIFVARGVTRPLNQAIEIAQTVAAGRLDQTIAVNNDDEIGLLLQALKDMSESLAKALAAVHQSANSIAVASNEIASGNFDLSNRTEAQSISLHGTTSAMSALTSTVQRNDEHAHQANELATRASETAVKGGAVVAQVIDSMAAINHSSKRIADIISVIDSIAFQTNILALNAAVEAARAGEQGRGFAVVASEVRGLAQRSASAAKEITALIHESEAQVSIGSKLVDQAGETMNEVVASIQRVTTIMSEITTDSHEQSERITQVNQAIMDMDETTQQNSALVEQASAATHSMKEETDRLIDVISVFHLHDEHKKIARSITPNLRLK</sequence>
<organism evidence="7 8">
    <name type="scientific">Undibacterium danionis</name>
    <dbReference type="NCBI Taxonomy" id="1812100"/>
    <lineage>
        <taxon>Bacteria</taxon>
        <taxon>Pseudomonadati</taxon>
        <taxon>Pseudomonadota</taxon>
        <taxon>Betaproteobacteria</taxon>
        <taxon>Burkholderiales</taxon>
        <taxon>Oxalobacteraceae</taxon>
        <taxon>Undibacterium</taxon>
    </lineage>
</organism>
<dbReference type="InterPro" id="IPR004090">
    <property type="entry name" value="Chemotax_Me-accpt_rcpt"/>
</dbReference>
<feature type="domain" description="Methyl-accepting transducer" evidence="5">
    <location>
        <begin position="262"/>
        <end position="491"/>
    </location>
</feature>
<dbReference type="InterPro" id="IPR003660">
    <property type="entry name" value="HAMP_dom"/>
</dbReference>
<dbReference type="SUPFAM" id="SSF58104">
    <property type="entry name" value="Methyl-accepting chemotaxis protein (MCP) signaling domain"/>
    <property type="match status" value="1"/>
</dbReference>